<keyword evidence="8" id="KW-1185">Reference proteome</keyword>
<proteinExistence type="predicted"/>
<keyword evidence="4" id="KW-0496">Mitochondrion</keyword>
<evidence type="ECO:0000256" key="5">
    <source>
        <dbReference type="ARBA" id="ARBA00023136"/>
    </source>
</evidence>
<comment type="subcellular location">
    <subcellularLocation>
        <location evidence="1">Mitochondrion membrane</location>
    </subcellularLocation>
</comment>
<feature type="transmembrane region" description="Helical" evidence="6">
    <location>
        <begin position="80"/>
        <end position="99"/>
    </location>
</feature>
<sequence>MAENNNAGDQEKMAAAAAVSDWSPVIQEESSLEKAFRKFKSDPIVPLGMLGFFGMATYGIREFKNRGNMPASVYLMHLRVKAQSIVVGAMTLAVGYHLMKDFTKSKPPPEVSTDH</sequence>
<dbReference type="InterPro" id="IPR007667">
    <property type="entry name" value="Hypoxia_induced_domain"/>
</dbReference>
<dbReference type="Gene3D" id="6.10.140.1320">
    <property type="match status" value="1"/>
</dbReference>
<dbReference type="InterPro" id="IPR050355">
    <property type="entry name" value="RCF1"/>
</dbReference>
<evidence type="ECO:0000256" key="2">
    <source>
        <dbReference type="ARBA" id="ARBA00022692"/>
    </source>
</evidence>
<dbReference type="PROSITE" id="PS51503">
    <property type="entry name" value="HIG1"/>
    <property type="match status" value="1"/>
</dbReference>
<gene>
    <name evidence="9" type="primary">LOC106808115</name>
</gene>
<evidence type="ECO:0000259" key="7">
    <source>
        <dbReference type="PROSITE" id="PS51503"/>
    </source>
</evidence>
<evidence type="ECO:0000256" key="4">
    <source>
        <dbReference type="ARBA" id="ARBA00023128"/>
    </source>
</evidence>
<dbReference type="PANTHER" id="PTHR12297">
    <property type="entry name" value="HYPOXIA-INDUCBILE GENE 1 HIG1 -RELATED"/>
    <property type="match status" value="1"/>
</dbReference>
<organism evidence="8 9">
    <name type="scientific">Priapulus caudatus</name>
    <name type="common">Priapulid worm</name>
    <dbReference type="NCBI Taxonomy" id="37621"/>
    <lineage>
        <taxon>Eukaryota</taxon>
        <taxon>Metazoa</taxon>
        <taxon>Ecdysozoa</taxon>
        <taxon>Scalidophora</taxon>
        <taxon>Priapulida</taxon>
        <taxon>Priapulimorpha</taxon>
        <taxon>Priapulimorphida</taxon>
        <taxon>Priapulidae</taxon>
        <taxon>Priapulus</taxon>
    </lineage>
</organism>
<dbReference type="PANTHER" id="PTHR12297:SF3">
    <property type="entry name" value="HIG1 DOMAIN FAMILY MEMBER 1A"/>
    <property type="match status" value="1"/>
</dbReference>
<dbReference type="Pfam" id="PF04588">
    <property type="entry name" value="HIG_1_N"/>
    <property type="match status" value="1"/>
</dbReference>
<keyword evidence="5 6" id="KW-0472">Membrane</keyword>
<evidence type="ECO:0000313" key="9">
    <source>
        <dbReference type="RefSeq" id="XP_014666176.1"/>
    </source>
</evidence>
<dbReference type="GeneID" id="106808115"/>
<protein>
    <submittedName>
        <fullName evidence="9">HIG1 domain family member 1A, mitochondrial-like</fullName>
    </submittedName>
</protein>
<evidence type="ECO:0000313" key="8">
    <source>
        <dbReference type="Proteomes" id="UP000695022"/>
    </source>
</evidence>
<evidence type="ECO:0000256" key="1">
    <source>
        <dbReference type="ARBA" id="ARBA00004325"/>
    </source>
</evidence>
<dbReference type="RefSeq" id="XP_014666176.1">
    <property type="nucleotide sequence ID" value="XM_014810690.1"/>
</dbReference>
<name>A0ABM1E1V5_PRICU</name>
<keyword evidence="3 6" id="KW-1133">Transmembrane helix</keyword>
<evidence type="ECO:0000256" key="6">
    <source>
        <dbReference type="SAM" id="Phobius"/>
    </source>
</evidence>
<evidence type="ECO:0000256" key="3">
    <source>
        <dbReference type="ARBA" id="ARBA00022989"/>
    </source>
</evidence>
<dbReference type="Proteomes" id="UP000695022">
    <property type="component" value="Unplaced"/>
</dbReference>
<feature type="domain" description="HIG1" evidence="7">
    <location>
        <begin position="16"/>
        <end position="108"/>
    </location>
</feature>
<feature type="transmembrane region" description="Helical" evidence="6">
    <location>
        <begin position="44"/>
        <end position="60"/>
    </location>
</feature>
<accession>A0ABM1E1V5</accession>
<reference evidence="9" key="1">
    <citation type="submission" date="2025-08" db="UniProtKB">
        <authorList>
            <consortium name="RefSeq"/>
        </authorList>
    </citation>
    <scope>IDENTIFICATION</scope>
</reference>
<keyword evidence="2 6" id="KW-0812">Transmembrane</keyword>